<feature type="compositionally biased region" description="Basic and acidic residues" evidence="10">
    <location>
        <begin position="146"/>
        <end position="176"/>
    </location>
</feature>
<evidence type="ECO:0000313" key="12">
    <source>
        <dbReference type="Proteomes" id="UP000053989"/>
    </source>
</evidence>
<dbReference type="PANTHER" id="PTHR10233:SF14">
    <property type="entry name" value="TRANSLATION INITIATION FACTOR EIF-2B SUBUNIT DELTA"/>
    <property type="match status" value="1"/>
</dbReference>
<keyword evidence="3" id="KW-0963">Cytoplasm</keyword>
<reference evidence="11 12" key="1">
    <citation type="submission" date="2014-04" db="EMBL/GenBank/DDBJ databases">
        <authorList>
            <consortium name="DOE Joint Genome Institute"/>
            <person name="Kuo A."/>
            <person name="Kohler A."/>
            <person name="Nagy L.G."/>
            <person name="Floudas D."/>
            <person name="Copeland A."/>
            <person name="Barry K.W."/>
            <person name="Cichocki N."/>
            <person name="Veneault-Fourrey C."/>
            <person name="LaButti K."/>
            <person name="Lindquist E.A."/>
            <person name="Lipzen A."/>
            <person name="Lundell T."/>
            <person name="Morin E."/>
            <person name="Murat C."/>
            <person name="Sun H."/>
            <person name="Tunlid A."/>
            <person name="Henrissat B."/>
            <person name="Grigoriev I.V."/>
            <person name="Hibbett D.S."/>
            <person name="Martin F."/>
            <person name="Nordberg H.P."/>
            <person name="Cantor M.N."/>
            <person name="Hua S.X."/>
        </authorList>
    </citation>
    <scope>NUCLEOTIDE SEQUENCE [LARGE SCALE GENOMIC DNA]</scope>
    <source>
        <strain evidence="11 12">Foug A</strain>
    </source>
</reference>
<reference evidence="12" key="2">
    <citation type="submission" date="2015-01" db="EMBL/GenBank/DDBJ databases">
        <title>Evolutionary Origins and Diversification of the Mycorrhizal Mutualists.</title>
        <authorList>
            <consortium name="DOE Joint Genome Institute"/>
            <consortium name="Mycorrhizal Genomics Consortium"/>
            <person name="Kohler A."/>
            <person name="Kuo A."/>
            <person name="Nagy L.G."/>
            <person name="Floudas D."/>
            <person name="Copeland A."/>
            <person name="Barry K.W."/>
            <person name="Cichocki N."/>
            <person name="Veneault-Fourrey C."/>
            <person name="LaButti K."/>
            <person name="Lindquist E.A."/>
            <person name="Lipzen A."/>
            <person name="Lundell T."/>
            <person name="Morin E."/>
            <person name="Murat C."/>
            <person name="Riley R."/>
            <person name="Ohm R."/>
            <person name="Sun H."/>
            <person name="Tunlid A."/>
            <person name="Henrissat B."/>
            <person name="Grigoriev I.V."/>
            <person name="Hibbett D.S."/>
            <person name="Martin F."/>
        </authorList>
    </citation>
    <scope>NUCLEOTIDE SEQUENCE [LARGE SCALE GENOMIC DNA]</scope>
    <source>
        <strain evidence="12">Foug A</strain>
    </source>
</reference>
<evidence type="ECO:0000256" key="5">
    <source>
        <dbReference type="ARBA" id="ARBA00022917"/>
    </source>
</evidence>
<dbReference type="GO" id="GO:0003743">
    <property type="term" value="F:translation initiation factor activity"/>
    <property type="evidence" value="ECO:0007669"/>
    <property type="project" value="UniProtKB-KW"/>
</dbReference>
<evidence type="ECO:0000256" key="10">
    <source>
        <dbReference type="SAM" id="MobiDB-lite"/>
    </source>
</evidence>
<evidence type="ECO:0000256" key="6">
    <source>
        <dbReference type="ARBA" id="ARBA00044147"/>
    </source>
</evidence>
<dbReference type="Pfam" id="PF01008">
    <property type="entry name" value="IF-2B"/>
    <property type="match status" value="1"/>
</dbReference>
<dbReference type="GO" id="GO:0005829">
    <property type="term" value="C:cytosol"/>
    <property type="evidence" value="ECO:0007669"/>
    <property type="project" value="UniProtKB-SubCell"/>
</dbReference>
<evidence type="ECO:0000256" key="4">
    <source>
        <dbReference type="ARBA" id="ARBA00022540"/>
    </source>
</evidence>
<keyword evidence="4" id="KW-0396">Initiation factor</keyword>
<organism evidence="11 12">
    <name type="scientific">Scleroderma citrinum Foug A</name>
    <dbReference type="NCBI Taxonomy" id="1036808"/>
    <lineage>
        <taxon>Eukaryota</taxon>
        <taxon>Fungi</taxon>
        <taxon>Dikarya</taxon>
        <taxon>Basidiomycota</taxon>
        <taxon>Agaricomycotina</taxon>
        <taxon>Agaricomycetes</taxon>
        <taxon>Agaricomycetidae</taxon>
        <taxon>Boletales</taxon>
        <taxon>Sclerodermatineae</taxon>
        <taxon>Sclerodermataceae</taxon>
        <taxon>Scleroderma</taxon>
    </lineage>
</organism>
<proteinExistence type="inferred from homology"/>
<feature type="region of interest" description="Disordered" evidence="10">
    <location>
        <begin position="1"/>
        <end position="176"/>
    </location>
</feature>
<evidence type="ECO:0000256" key="1">
    <source>
        <dbReference type="ARBA" id="ARBA00004514"/>
    </source>
</evidence>
<comment type="subunit">
    <text evidence="8">Component of the translation initiation factor 2B (eIF2B) complex which is a heterodecamer of two sets of five different subunits: alpha, beta, gamma, delta and epsilon. Subunits alpha, beta and delta comprise a regulatory subcomplex and subunits epsilon and gamma comprise a catalytic subcomplex. Within the complex, the hexameric regulatory complex resides at the center, with the two heterodimeric catalytic subcomplexes bound on opposite sides.</text>
</comment>
<dbReference type="FunCoup" id="A0A0C3EIV5">
    <property type="interactions" value="536"/>
</dbReference>
<dbReference type="AlphaFoldDB" id="A0A0C3EIV5"/>
<evidence type="ECO:0000256" key="2">
    <source>
        <dbReference type="ARBA" id="ARBA00007251"/>
    </source>
</evidence>
<evidence type="ECO:0000256" key="7">
    <source>
        <dbReference type="ARBA" id="ARBA00044356"/>
    </source>
</evidence>
<sequence>MSTTGTITHEMSVPITTTSVILAAPPTADDNPPPQNQGRARSSSKAFLPTQSPSHPSAYHHHSASASARTGTELNASSDGAPKSQKQMSKAERRELQERQRAAKAAAKAAAPGATPGPAKPNAAGASGAGKGTPQPTAVAPKKPGKAGDVKPGKAVDGKLAKGEQKDAPYTHTHSQIEENSRCLRIFSHFGLPKSPSVPKGDVHPAIIRLGLQFSDFKITGANARCIAMLNAFKTVIQDYITPPSTTLSRHLMTHLSPQITHLVSARPMSVTMGNAIRQLKLEISGSDIDLPEQDAKNALFVKIDNYIRDRIIIADQVIQETAGNKIKNGDVILTYARSSVVEKVLLSAWEDGKRFSVIVVDARPMLEGKILLKALTAASIPCTYLLLPSLPAVLPHTTTLFVGAHSIHANGAVFSRAGTATVAMMAKSHNVPVVVCCETYKWSESVRWDSFSKNELAPTPFPAASSNSSRHNPDIKPSQNLSVLSPLYDLTPPSYITAVVTEVGVIPPSSMSSIPGALGKTIGV</sequence>
<accession>A0A0C3EIV5</accession>
<comment type="subcellular location">
    <subcellularLocation>
        <location evidence="1">Cytoplasm</location>
        <location evidence="1">Cytosol</location>
    </subcellularLocation>
</comment>
<dbReference type="InterPro" id="IPR000649">
    <property type="entry name" value="IF-2B-related"/>
</dbReference>
<evidence type="ECO:0000256" key="8">
    <source>
        <dbReference type="ARBA" id="ARBA00046432"/>
    </source>
</evidence>
<evidence type="ECO:0000256" key="3">
    <source>
        <dbReference type="ARBA" id="ARBA00022490"/>
    </source>
</evidence>
<dbReference type="Proteomes" id="UP000053989">
    <property type="component" value="Unassembled WGS sequence"/>
</dbReference>
<feature type="compositionally biased region" description="Low complexity" evidence="10">
    <location>
        <begin position="103"/>
        <end position="126"/>
    </location>
</feature>
<dbReference type="STRING" id="1036808.A0A0C3EIV5"/>
<gene>
    <name evidence="11" type="ORF">SCLCIDRAFT_1209992</name>
</gene>
<dbReference type="EMBL" id="KN822011">
    <property type="protein sequence ID" value="KIM67861.1"/>
    <property type="molecule type" value="Genomic_DNA"/>
</dbReference>
<dbReference type="OrthoDB" id="10254737at2759"/>
<dbReference type="InterPro" id="IPR042529">
    <property type="entry name" value="IF_2B-like_C"/>
</dbReference>
<evidence type="ECO:0000313" key="11">
    <source>
        <dbReference type="EMBL" id="KIM67861.1"/>
    </source>
</evidence>
<keyword evidence="5" id="KW-0648">Protein biosynthesis</keyword>
<dbReference type="SUPFAM" id="SSF100950">
    <property type="entry name" value="NagB/RpiA/CoA transferase-like"/>
    <property type="match status" value="1"/>
</dbReference>
<feature type="compositionally biased region" description="Polar residues" evidence="10">
    <location>
        <begin position="1"/>
        <end position="20"/>
    </location>
</feature>
<dbReference type="InterPro" id="IPR037171">
    <property type="entry name" value="NagB/RpiA_transferase-like"/>
</dbReference>
<dbReference type="PANTHER" id="PTHR10233">
    <property type="entry name" value="TRANSLATION INITIATION FACTOR EIF-2B"/>
    <property type="match status" value="1"/>
</dbReference>
<feature type="compositionally biased region" description="Polar residues" evidence="10">
    <location>
        <begin position="38"/>
        <end position="51"/>
    </location>
</feature>
<dbReference type="InParanoid" id="A0A0C3EIV5"/>
<protein>
    <recommendedName>
        <fullName evidence="6">Translation initiation factor eIF2B subunit delta</fullName>
    </recommendedName>
    <alternativeName>
        <fullName evidence="7">eIF2B GDP-GTP exchange factor subunit delta</fullName>
    </alternativeName>
</protein>
<feature type="compositionally biased region" description="Polar residues" evidence="10">
    <location>
        <begin position="69"/>
        <end position="88"/>
    </location>
</feature>
<comment type="similarity">
    <text evidence="2 9">Belongs to the eIF-2B alpha/beta/delta subunits family.</text>
</comment>
<feature type="compositionally biased region" description="Basic and acidic residues" evidence="10">
    <location>
        <begin position="89"/>
        <end position="101"/>
    </location>
</feature>
<name>A0A0C3EIV5_9AGAM</name>
<keyword evidence="12" id="KW-1185">Reference proteome</keyword>
<evidence type="ECO:0000256" key="9">
    <source>
        <dbReference type="RuleBase" id="RU003814"/>
    </source>
</evidence>
<dbReference type="HOGENOM" id="CLU_016218_3_1_1"/>
<dbReference type="Gene3D" id="3.40.50.10470">
    <property type="entry name" value="Translation initiation factor eif-2b, domain 2"/>
    <property type="match status" value="1"/>
</dbReference>